<organism evidence="7 8">
    <name type="scientific">Apostasia shenzhenica</name>
    <dbReference type="NCBI Taxonomy" id="1088818"/>
    <lineage>
        <taxon>Eukaryota</taxon>
        <taxon>Viridiplantae</taxon>
        <taxon>Streptophyta</taxon>
        <taxon>Embryophyta</taxon>
        <taxon>Tracheophyta</taxon>
        <taxon>Spermatophyta</taxon>
        <taxon>Magnoliopsida</taxon>
        <taxon>Liliopsida</taxon>
        <taxon>Asparagales</taxon>
        <taxon>Orchidaceae</taxon>
        <taxon>Apostasioideae</taxon>
        <taxon>Apostasia</taxon>
    </lineage>
</organism>
<dbReference type="SMART" id="SM01370">
    <property type="entry name" value="TAFII55_N"/>
    <property type="match status" value="1"/>
</dbReference>
<dbReference type="GO" id="GO:0016251">
    <property type="term" value="F:RNA polymerase II general transcription initiation factor activity"/>
    <property type="evidence" value="ECO:0007669"/>
    <property type="project" value="TreeGrafter"/>
</dbReference>
<evidence type="ECO:0000259" key="6">
    <source>
        <dbReference type="SMART" id="SM01370"/>
    </source>
</evidence>
<reference evidence="7 8" key="1">
    <citation type="journal article" date="2017" name="Nature">
        <title>The Apostasia genome and the evolution of orchids.</title>
        <authorList>
            <person name="Zhang G.Q."/>
            <person name="Liu K.W."/>
            <person name="Li Z."/>
            <person name="Lohaus R."/>
            <person name="Hsiao Y.Y."/>
            <person name="Niu S.C."/>
            <person name="Wang J.Y."/>
            <person name="Lin Y.C."/>
            <person name="Xu Q."/>
            <person name="Chen L.J."/>
            <person name="Yoshida K."/>
            <person name="Fujiwara S."/>
            <person name="Wang Z.W."/>
            <person name="Zhang Y.Q."/>
            <person name="Mitsuda N."/>
            <person name="Wang M."/>
            <person name="Liu G.H."/>
            <person name="Pecoraro L."/>
            <person name="Huang H.X."/>
            <person name="Xiao X.J."/>
            <person name="Lin M."/>
            <person name="Wu X.Y."/>
            <person name="Wu W.L."/>
            <person name="Chen Y.Y."/>
            <person name="Chang S.B."/>
            <person name="Sakamoto S."/>
            <person name="Ohme-Takagi M."/>
            <person name="Yagi M."/>
            <person name="Zeng S.J."/>
            <person name="Shen C.Y."/>
            <person name="Yeh C.M."/>
            <person name="Luo Y.B."/>
            <person name="Tsai W.C."/>
            <person name="Van de Peer Y."/>
            <person name="Liu Z.J."/>
        </authorList>
    </citation>
    <scope>NUCLEOTIDE SEQUENCE [LARGE SCALE GENOMIC DNA]</scope>
    <source>
        <strain evidence="8">cv. Shenzhen</strain>
        <tissue evidence="7">Stem</tissue>
    </source>
</reference>
<comment type="subcellular location">
    <subcellularLocation>
        <location evidence="1">Nucleus</location>
    </subcellularLocation>
</comment>
<feature type="domain" description="TAFII55 protein conserved region" evidence="6">
    <location>
        <begin position="3"/>
        <end position="106"/>
    </location>
</feature>
<protein>
    <recommendedName>
        <fullName evidence="6">TAFII55 protein conserved region domain-containing protein</fullName>
    </recommendedName>
</protein>
<evidence type="ECO:0000256" key="2">
    <source>
        <dbReference type="ARBA" id="ARBA00009368"/>
    </source>
</evidence>
<dbReference type="InterPro" id="IPR037817">
    <property type="entry name" value="TAF7"/>
</dbReference>
<evidence type="ECO:0000256" key="1">
    <source>
        <dbReference type="ARBA" id="ARBA00004123"/>
    </source>
</evidence>
<dbReference type="EMBL" id="KZ451911">
    <property type="protein sequence ID" value="PKA63015.1"/>
    <property type="molecule type" value="Genomic_DNA"/>
</dbReference>
<comment type="similarity">
    <text evidence="2">Belongs to the TAF7 family.</text>
</comment>
<evidence type="ECO:0000256" key="4">
    <source>
        <dbReference type="ARBA" id="ARBA00023163"/>
    </source>
</evidence>
<evidence type="ECO:0000313" key="7">
    <source>
        <dbReference type="EMBL" id="PKA63015.1"/>
    </source>
</evidence>
<accession>A0A2I0B5F3</accession>
<evidence type="ECO:0000256" key="5">
    <source>
        <dbReference type="ARBA" id="ARBA00023242"/>
    </source>
</evidence>
<dbReference type="AlphaFoldDB" id="A0A2I0B5F3"/>
<dbReference type="OrthoDB" id="153872at2759"/>
<dbReference type="Proteomes" id="UP000236161">
    <property type="component" value="Unassembled WGS sequence"/>
</dbReference>
<gene>
    <name evidence="7" type="ORF">AXF42_Ash007811</name>
</gene>
<dbReference type="PANTHER" id="PTHR12228">
    <property type="entry name" value="TRANSCRIPTION INITIATION FACTOR TFIID 55 KD SUBUNIT-RELATED"/>
    <property type="match status" value="1"/>
</dbReference>
<dbReference type="PANTHER" id="PTHR12228:SF0">
    <property type="entry name" value="TATA-BOX BINDING PROTEIN ASSOCIATED FACTOR 7"/>
    <property type="match status" value="1"/>
</dbReference>
<keyword evidence="5" id="KW-0539">Nucleus</keyword>
<keyword evidence="4" id="KW-0804">Transcription</keyword>
<dbReference type="InterPro" id="IPR006751">
    <property type="entry name" value="TAFII55_prot_cons_reg"/>
</dbReference>
<dbReference type="GO" id="GO:0005669">
    <property type="term" value="C:transcription factor TFIID complex"/>
    <property type="evidence" value="ECO:0007669"/>
    <property type="project" value="InterPro"/>
</dbReference>
<dbReference type="STRING" id="1088818.A0A2I0B5F3"/>
<dbReference type="Pfam" id="PF04658">
    <property type="entry name" value="TAFII55_N"/>
    <property type="match status" value="1"/>
</dbReference>
<keyword evidence="3" id="KW-0805">Transcription regulation</keyword>
<name>A0A2I0B5F3_9ASPA</name>
<evidence type="ECO:0000313" key="8">
    <source>
        <dbReference type="Proteomes" id="UP000236161"/>
    </source>
</evidence>
<proteinExistence type="inferred from homology"/>
<evidence type="ECO:0000256" key="3">
    <source>
        <dbReference type="ARBA" id="ARBA00023015"/>
    </source>
</evidence>
<sequence>MAWEEVEDDQCSSYFLDDGRTSSFAIGNDRFPANLLDLPTTVKSYKTYDDAVLIRTNDVGRIIMVREMVILFLKAFSTKHALKWHFYKELGFNVFNRIPPFIIAEGFSS</sequence>
<keyword evidence="8" id="KW-1185">Reference proteome</keyword>
<dbReference type="GO" id="GO:0051123">
    <property type="term" value="P:RNA polymerase II preinitiation complex assembly"/>
    <property type="evidence" value="ECO:0007669"/>
    <property type="project" value="TreeGrafter"/>
</dbReference>